<dbReference type="InParanoid" id="A0A3Q7HC02"/>
<keyword evidence="2" id="KW-1185">Reference proteome</keyword>
<protein>
    <submittedName>
        <fullName evidence="1">Uncharacterized protein</fullName>
    </submittedName>
</protein>
<evidence type="ECO:0000313" key="1">
    <source>
        <dbReference type="EnsemblPlants" id="Solyc05g024385.1.1"/>
    </source>
</evidence>
<reference evidence="1" key="1">
    <citation type="journal article" date="2012" name="Nature">
        <title>The tomato genome sequence provides insights into fleshy fruit evolution.</title>
        <authorList>
            <consortium name="Tomato Genome Consortium"/>
        </authorList>
    </citation>
    <scope>NUCLEOTIDE SEQUENCE [LARGE SCALE GENOMIC DNA]</scope>
    <source>
        <strain evidence="1">cv. Heinz 1706</strain>
    </source>
</reference>
<accession>A0A3Q7HC02</accession>
<evidence type="ECO:0000313" key="2">
    <source>
        <dbReference type="Proteomes" id="UP000004994"/>
    </source>
</evidence>
<dbReference type="Gramene" id="Solyc05g024385.1.1">
    <property type="protein sequence ID" value="Solyc05g024385.1.1"/>
    <property type="gene ID" value="Solyc05g024385.1"/>
</dbReference>
<dbReference type="AlphaFoldDB" id="A0A3Q7HC02"/>
<proteinExistence type="predicted"/>
<dbReference type="Proteomes" id="UP000004994">
    <property type="component" value="Chromosome 5"/>
</dbReference>
<dbReference type="EnsemblPlants" id="Solyc05g024385.1.1">
    <property type="protein sequence ID" value="Solyc05g024385.1.1"/>
    <property type="gene ID" value="Solyc05g024385.1"/>
</dbReference>
<organism evidence="1">
    <name type="scientific">Solanum lycopersicum</name>
    <name type="common">Tomato</name>
    <name type="synonym">Lycopersicon esculentum</name>
    <dbReference type="NCBI Taxonomy" id="4081"/>
    <lineage>
        <taxon>Eukaryota</taxon>
        <taxon>Viridiplantae</taxon>
        <taxon>Streptophyta</taxon>
        <taxon>Embryophyta</taxon>
        <taxon>Tracheophyta</taxon>
        <taxon>Spermatophyta</taxon>
        <taxon>Magnoliopsida</taxon>
        <taxon>eudicotyledons</taxon>
        <taxon>Gunneridae</taxon>
        <taxon>Pentapetalae</taxon>
        <taxon>asterids</taxon>
        <taxon>lamiids</taxon>
        <taxon>Solanales</taxon>
        <taxon>Solanaceae</taxon>
        <taxon>Solanoideae</taxon>
        <taxon>Solaneae</taxon>
        <taxon>Solanum</taxon>
        <taxon>Solanum subgen. Lycopersicon</taxon>
    </lineage>
</organism>
<reference evidence="1" key="2">
    <citation type="submission" date="2019-01" db="UniProtKB">
        <authorList>
            <consortium name="EnsemblPlants"/>
        </authorList>
    </citation>
    <scope>IDENTIFICATION</scope>
    <source>
        <strain evidence="1">cv. Heinz 1706</strain>
    </source>
</reference>
<name>A0A3Q7HC02_SOLLC</name>
<sequence length="101" mass="11314">MTGTDSSLITSLQNHLEYSFHIKYLCTLTYIFVLEVNNVVSVDLISFASLQDSSSLDTPLELNVKCCCEEVDLLLDSTIFRQIFGSLNYITITRPDISLAV</sequence>